<evidence type="ECO:0000256" key="11">
    <source>
        <dbReference type="ARBA" id="ARBA00023180"/>
    </source>
</evidence>
<feature type="domain" description="Cadherin" evidence="12">
    <location>
        <begin position="1711"/>
        <end position="1809"/>
    </location>
</feature>
<feature type="domain" description="Cadherin" evidence="12">
    <location>
        <begin position="1808"/>
        <end position="1906"/>
    </location>
</feature>
<feature type="domain" description="Cadherin" evidence="12">
    <location>
        <begin position="2276"/>
        <end position="2375"/>
    </location>
</feature>
<dbReference type="Pfam" id="PF17963">
    <property type="entry name" value="Big_9"/>
    <property type="match status" value="2"/>
</dbReference>
<dbReference type="KEGG" id="soa:G3M56_002600"/>
<evidence type="ECO:0000256" key="5">
    <source>
        <dbReference type="ARBA" id="ARBA00022737"/>
    </source>
</evidence>
<keyword evidence="2" id="KW-0245">EGF-like domain</keyword>
<evidence type="ECO:0000256" key="4">
    <source>
        <dbReference type="ARBA" id="ARBA00022729"/>
    </source>
</evidence>
<evidence type="ECO:0000256" key="6">
    <source>
        <dbReference type="ARBA" id="ARBA00022837"/>
    </source>
</evidence>
<keyword evidence="9" id="KW-0472">Membrane</keyword>
<dbReference type="Pfam" id="PF05345">
    <property type="entry name" value="He_PIG"/>
    <property type="match status" value="2"/>
</dbReference>
<dbReference type="FunFam" id="2.60.40.60:FF:000015">
    <property type="entry name" value="FAT atypical cadherin 1"/>
    <property type="match status" value="2"/>
</dbReference>
<dbReference type="PANTHER" id="PTHR24026:SF126">
    <property type="entry name" value="PROTOCADHERIN FAT 4"/>
    <property type="match status" value="1"/>
</dbReference>
<dbReference type="Gene3D" id="2.60.40.2810">
    <property type="match status" value="1"/>
</dbReference>
<dbReference type="GO" id="GO:0007156">
    <property type="term" value="P:homophilic cell adhesion via plasma membrane adhesion molecules"/>
    <property type="evidence" value="ECO:0007669"/>
    <property type="project" value="InterPro"/>
</dbReference>
<dbReference type="Pfam" id="PF13385">
    <property type="entry name" value="Laminin_G_3"/>
    <property type="match status" value="2"/>
</dbReference>
<dbReference type="Gene3D" id="2.60.120.200">
    <property type="match status" value="2"/>
</dbReference>
<keyword evidence="8" id="KW-1133">Transmembrane helix</keyword>
<dbReference type="InterPro" id="IPR006558">
    <property type="entry name" value="LamG-like"/>
</dbReference>
<dbReference type="InterPro" id="IPR015919">
    <property type="entry name" value="Cadherin-like_sf"/>
</dbReference>
<dbReference type="SMART" id="SM00060">
    <property type="entry name" value="FN3"/>
    <property type="match status" value="1"/>
</dbReference>
<protein>
    <submittedName>
        <fullName evidence="14">Cadherin domain-containing protein</fullName>
    </submittedName>
</protein>
<dbReference type="InterPro" id="IPR013320">
    <property type="entry name" value="ConA-like_dom_sf"/>
</dbReference>
<dbReference type="SUPFAM" id="SSF49313">
    <property type="entry name" value="Cadherin-like"/>
    <property type="match status" value="11"/>
</dbReference>
<proteinExistence type="predicted"/>
<keyword evidence="7" id="KW-0130">Cell adhesion</keyword>
<keyword evidence="6" id="KW-0106">Calcium</keyword>
<evidence type="ECO:0000256" key="7">
    <source>
        <dbReference type="ARBA" id="ARBA00022889"/>
    </source>
</evidence>
<reference evidence="14 15" key="1">
    <citation type="submission" date="2020-12" db="EMBL/GenBank/DDBJ databases">
        <title>Sulforoseuscoccus oceanibium gen. nov., sp. nov., a representative of the phylum Verrucomicrobia with special cytoplasmic membrane, and proposal of Sulforoseuscoccusaceae fam. nov.</title>
        <authorList>
            <person name="Xi F."/>
        </authorList>
    </citation>
    <scope>NUCLEOTIDE SEQUENCE [LARGE SCALE GENOMIC DNA]</scope>
    <source>
        <strain evidence="14 15">T37</strain>
    </source>
</reference>
<evidence type="ECO:0000256" key="10">
    <source>
        <dbReference type="ARBA" id="ARBA00023157"/>
    </source>
</evidence>
<keyword evidence="11" id="KW-0325">Glycoprotein</keyword>
<feature type="domain" description="Cadherin" evidence="12">
    <location>
        <begin position="2374"/>
        <end position="2475"/>
    </location>
</feature>
<dbReference type="InterPro" id="IPR013783">
    <property type="entry name" value="Ig-like_fold"/>
</dbReference>
<dbReference type="SMART" id="SM00112">
    <property type="entry name" value="CA"/>
    <property type="match status" value="9"/>
</dbReference>
<evidence type="ECO:0000256" key="8">
    <source>
        <dbReference type="ARBA" id="ARBA00022989"/>
    </source>
</evidence>
<dbReference type="InterPro" id="IPR006644">
    <property type="entry name" value="Cadg"/>
</dbReference>
<feature type="domain" description="Cadherin" evidence="12">
    <location>
        <begin position="2481"/>
        <end position="2575"/>
    </location>
</feature>
<evidence type="ECO:0000256" key="9">
    <source>
        <dbReference type="ARBA" id="ARBA00023136"/>
    </source>
</evidence>
<dbReference type="InterPro" id="IPR002126">
    <property type="entry name" value="Cadherin-like_dom"/>
</dbReference>
<dbReference type="EMBL" id="CP066776">
    <property type="protein sequence ID" value="QQL45498.1"/>
    <property type="molecule type" value="Genomic_DNA"/>
</dbReference>
<keyword evidence="3" id="KW-0812">Transmembrane</keyword>
<dbReference type="Pfam" id="PF00028">
    <property type="entry name" value="Cadherin"/>
    <property type="match status" value="8"/>
</dbReference>
<comment type="subcellular location">
    <subcellularLocation>
        <location evidence="1">Membrane</location>
        <topology evidence="1">Single-pass membrane protein</topology>
    </subcellularLocation>
</comment>
<evidence type="ECO:0000256" key="3">
    <source>
        <dbReference type="ARBA" id="ARBA00022692"/>
    </source>
</evidence>
<dbReference type="CDD" id="cd00063">
    <property type="entry name" value="FN3"/>
    <property type="match status" value="1"/>
</dbReference>
<evidence type="ECO:0000259" key="12">
    <source>
        <dbReference type="PROSITE" id="PS50268"/>
    </source>
</evidence>
<dbReference type="SMART" id="SM00560">
    <property type="entry name" value="LamGL"/>
    <property type="match status" value="2"/>
</dbReference>
<dbReference type="PANTHER" id="PTHR24026">
    <property type="entry name" value="FAT ATYPICAL CADHERIN-RELATED"/>
    <property type="match status" value="1"/>
</dbReference>
<keyword evidence="4" id="KW-0732">Signal</keyword>
<evidence type="ECO:0000256" key="2">
    <source>
        <dbReference type="ARBA" id="ARBA00022536"/>
    </source>
</evidence>
<evidence type="ECO:0000313" key="15">
    <source>
        <dbReference type="Proteomes" id="UP000475117"/>
    </source>
</evidence>
<evidence type="ECO:0000256" key="1">
    <source>
        <dbReference type="ARBA" id="ARBA00004167"/>
    </source>
</evidence>
<dbReference type="SUPFAM" id="SSF49265">
    <property type="entry name" value="Fibronectin type III"/>
    <property type="match status" value="1"/>
</dbReference>
<dbReference type="Gene3D" id="2.60.40.60">
    <property type="entry name" value="Cadherins"/>
    <property type="match status" value="8"/>
</dbReference>
<dbReference type="FunFam" id="2.60.40.60:FF:000032">
    <property type="entry name" value="FAT atypical cadherin 1"/>
    <property type="match status" value="1"/>
</dbReference>
<dbReference type="SUPFAM" id="SSF49899">
    <property type="entry name" value="Concanavalin A-like lectins/glucanases"/>
    <property type="match status" value="2"/>
</dbReference>
<keyword evidence="15" id="KW-1185">Reference proteome</keyword>
<dbReference type="NCBIfam" id="NF012211">
    <property type="entry name" value="tand_rpt_95"/>
    <property type="match status" value="2"/>
</dbReference>
<dbReference type="InterPro" id="IPR036116">
    <property type="entry name" value="FN3_sf"/>
</dbReference>
<dbReference type="PRINTS" id="PR00205">
    <property type="entry name" value="CADHERIN"/>
</dbReference>
<dbReference type="RefSeq" id="WP_164363046.1">
    <property type="nucleotide sequence ID" value="NZ_CP066776.1"/>
</dbReference>
<evidence type="ECO:0000313" key="14">
    <source>
        <dbReference type="EMBL" id="QQL45498.1"/>
    </source>
</evidence>
<dbReference type="PROSITE" id="PS50853">
    <property type="entry name" value="FN3"/>
    <property type="match status" value="1"/>
</dbReference>
<dbReference type="FunFam" id="2.60.40.60:FF:000037">
    <property type="entry name" value="FAT atypical cadherin 1"/>
    <property type="match status" value="1"/>
</dbReference>
<feature type="domain" description="Fibronectin type-III" evidence="13">
    <location>
        <begin position="2572"/>
        <end position="2676"/>
    </location>
</feature>
<evidence type="ECO:0000259" key="13">
    <source>
        <dbReference type="PROSITE" id="PS50853"/>
    </source>
</evidence>
<dbReference type="SMART" id="SM00736">
    <property type="entry name" value="CADG"/>
    <property type="match status" value="10"/>
</dbReference>
<keyword evidence="10" id="KW-1015">Disulfide bond</keyword>
<dbReference type="Proteomes" id="UP000475117">
    <property type="component" value="Chromosome"/>
</dbReference>
<dbReference type="InterPro" id="IPR003961">
    <property type="entry name" value="FN3_dom"/>
</dbReference>
<gene>
    <name evidence="14" type="ORF">G3M56_002600</name>
</gene>
<sequence>MTRFASSCSDVVCSTIRTFSASVVGFAVCLVAPAMAQLPETFQVTVDKGGGEMVELNLHKHTIRSTDCRILSWDSTNGYVVEHSPTNPGLPARTYRGHLTENPNHVVFAVINEDNTLQAEVHDGSGRLWTISGDDVTAELGNGGSVAPAPAALAAGGGTPVAAGLPGQYLPPVELYRAHGVEDVPSQFFDRNGQSVVQTMVWLEHQWNIFDYFNARDAKLSMELTEVIIRKEQFYFPTAGNAGQFNSMLKTEWDAQGQNARGFIHSWFPYNFTYAGGYASGNEFYGPNLSVSVNALYHEVGHNWRCQHYFYGRETMTGSHPSHGEMNTQRVLYTRQIQIDQNDGIELLTNYRTNVHPRAYTDVATTMVDTAVVLLPLANDYDANGDALSIRSHTTTTAQGGTVTADGDMLTYTPAAGYVGKDVIVYEVEDAPGLYTRGVIHVEVINQGLAAHWNMEDTSGTSASDASGNGHSGAVVGTDFVSGSVQGPVGSALALGSGDYVIGNNSNLIEGYTTDYPLDAPASNFFDPMDQSFTAATWVKLDAASTSATVLSKINAANLGYKITANAGSGFTATVRVWDGLQGQYSVSSGTPLATDAWYHVAMVIDRSDDTLRLYVNGEEVGSAASLPSGFFVFNGREDFKIGGGGAMAVDETSLYSKALTPAEVQALHGVGEVPAAPIQPAPNALGQSLATTLEWLSGQSSYQHDVYFGTDAAAVEAATTASPEYMGRQSATTFDPGALSPSTNYFWRIDEVDGGTLIPGTVWSFSTAANGLVNGLVLHLTMDDADVQVANGVTHTFDDIALPASDFESVDAVAGAPGAIGQAVDLSSSADALRSYATNPVSRPVNGGLTVSFWINTTSTQNGGEKVFDMGGAVFVRFYNGDLQPVFDGSSGGAQIFDANINDGQWHHVVAHNDGAGTTTMWVDGVAIGTQSETIYDIASLGREVSIGATYNSTGENLEALFDDFAVWQRALSTAEIDHIYSEGVAGRGFNAEPVLIDTSFEEGDGFTGFTAGGTSALGTLVDNAGVTWTEVADVDIWNRTDIPPAGVQALTFGLSANLSQVDVEIPGTDHGVGTVSFDYASFSSSSNATLRVLYNDNTGAGWVEAWAGEIVGLNPSFSDKPWRSAEVAVNVPGNVDLRFEMDGDKGGMIDNLRVTGVAINAVPSFTNDPIAGTGGQSGVEYTGTLAGSATDADPLDVLTFSKVTGPAWLVVSADGSLSGTPGLADVGDNAFTVQVEDGNGGSDTATLNISVESGPVTLWGEDFEGAAGSTLGGNWVEVVNDSRIFNTGNGATQMLISVSAGQPIGVVNQLADTFVEGDRYELKWNASRAASANGTLLYEVALGTWDGTTFTPLAGDSGTIAELNLFGKVAGPSVYFTASAAEAGQQIAVRLDVLAGSSDWVGFDDIEVVGLGANSAPSFSVDPIAKADATQDEAYTASIGADAADVDAGDSIAFSKVSGPAWLSVAADGSVSGTPTNGDVGANAFTVRATDEGGLTADATLNVTVLNVNDAPIANDSSGSVAEDAAVGTVVASVAAADIDSSDTLGYAITAGNESGAFAIDSNGNITTAAALDFETTASYALTVTVSDNGTPVLNDTATVTVNVTNVNEAPAASDGSGSLAEDATVGTAVATVAVSDPDAGDSASFAITSGNIGGAFAIDAAGNITTATALDHETASSYALVVTVTDNGGLTDIAAVNVNVTNVNEAPVASDGSGSVAEDAAVGTVVATVAVSDPDAGDSASFAITSGNTGGAFAIDAAGNITTATALDYETTSSYALVVTVTDGGGLTDTAAVNVNVTNVNEAPVASDGSGSLAEDATVGTAVATVAVSDPDASDSASFAITDGNTGGAFAIDAAGNITTATALDYETSSSYALVVTVTDGGGLTDTAAVNVSVTNVNEAPVASDGSGSVAEDATVGTAVATVAVSDPDAGDSASFAITSGNTGGAFAIDSATGAITTAAALDYETTSSYTLGVSVTDGGGLSDAATVTIAVTNVNESPVFASDPIVAADGSTLAAYTGTLAGSASDPDAGDTLSFSKVSGPAWLSVATDGALSGTPGVSDAGLNSFTVEVSDGNGGTAQATLEINVAATSVVLFDDFESYDVENPSDFSVGGTPTGNWTASDTASNATRIFDTTNYGGTRLWISNVDGSSITSSGATVAENTHYTLSAVMVTETGTAGRTLNATYDVLVGQDAASATSIIGGPQAVVTNGDAWQIDDSKEDHVFSQSFQTGALNPGDQLFVRFTRVGVESTGGWFGVDDVMVDTVGANSAPVANDAIFAVAENEAAGTAVGTVTAADADAADTLSYAITAGNEGGEFAIDSATGAITTTAAFDYETAASYALTVTVTDGSAATDTAAVTVNVTDVNEAPVAEDNSGSLAEDATVGAAVATVAASDVDAGSVLSYAITAGNESGAFAIDAGTGAITTAAALDFETTPSYALTVTVTDDGTPALSDTAAVAVTVTNVNEAPVANDGSGSVDENVSVGTVVATATASDVDAGDTLSYAITAGNTGGAFAIDSNSGVITTAGAIDYEAVSSYALTVTVTDAGGLSDTALVSVSVNDIIEVTAPVVATGVASAVTQTSADVAYTISDDGGDAPAVTVYYGEADGGQVAGNWSNSIAQGNQAAGSYNAALTGLTAGTTYYFTVQASNSAGTVWGSSGSFTTVADTSPKLVRTTVSAVSSSTWTTVDLGQSYNSAVIVATPIYPNTSTPPVVTRIRNVSGSSFDLKIDRADGLTGEVTIDVSVIAVEEGVYTQATDGVTMEAVKYTSTVTAENNSWVAEACAYQNSYTNPVVVGQVMSANDASWSVFWSMGDSRQNPVDASNLNVGKHVGEDPNATRADETIGYIVIESGNGTINGVAYEAGLGADNVRGFDNSSTPYTYDLSGTLGSASAAALSISGMDGGDGAWAVLSGSNPITPTTLGLHALEDQMGDSELRHTTTQVGYLVFE</sequence>
<feature type="domain" description="Cadherin" evidence="12">
    <location>
        <begin position="1905"/>
        <end position="2004"/>
    </location>
</feature>
<feature type="domain" description="Cadherin" evidence="12">
    <location>
        <begin position="1614"/>
        <end position="1712"/>
    </location>
</feature>
<keyword evidence="5" id="KW-0677">Repeat</keyword>
<dbReference type="GO" id="GO:0005886">
    <property type="term" value="C:plasma membrane"/>
    <property type="evidence" value="ECO:0007669"/>
    <property type="project" value="UniProtKB-SubCell"/>
</dbReference>
<feature type="domain" description="Cadherin" evidence="12">
    <location>
        <begin position="1515"/>
        <end position="1615"/>
    </location>
</feature>
<dbReference type="PROSITE" id="PS50268">
    <property type="entry name" value="CADHERIN_2"/>
    <property type="match status" value="8"/>
</dbReference>
<name>A0A7T7F2H8_9BACT</name>
<dbReference type="CDD" id="cd11304">
    <property type="entry name" value="Cadherin_repeat"/>
    <property type="match status" value="8"/>
</dbReference>
<dbReference type="Gene3D" id="2.60.40.10">
    <property type="entry name" value="Immunoglobulins"/>
    <property type="match status" value="4"/>
</dbReference>
<accession>A0A7T7F2H8</accession>
<organism evidence="14 15">
    <name type="scientific">Sulfuriroseicoccus oceanibius</name>
    <dbReference type="NCBI Taxonomy" id="2707525"/>
    <lineage>
        <taxon>Bacteria</taxon>
        <taxon>Pseudomonadati</taxon>
        <taxon>Verrucomicrobiota</taxon>
        <taxon>Verrucomicrobiia</taxon>
        <taxon>Verrucomicrobiales</taxon>
        <taxon>Verrucomicrobiaceae</taxon>
        <taxon>Sulfuriroseicoccus</taxon>
    </lineage>
</organism>
<dbReference type="GO" id="GO:0005509">
    <property type="term" value="F:calcium ion binding"/>
    <property type="evidence" value="ECO:0007669"/>
    <property type="project" value="InterPro"/>
</dbReference>